<dbReference type="Proteomes" id="UP001378592">
    <property type="component" value="Unassembled WGS sequence"/>
</dbReference>
<dbReference type="InterPro" id="IPR044862">
    <property type="entry name" value="Pro_4_hyd_alph_FE2OG_OXY"/>
</dbReference>
<evidence type="ECO:0000256" key="2">
    <source>
        <dbReference type="ARBA" id="ARBA00022723"/>
    </source>
</evidence>
<keyword evidence="7" id="KW-0472">Membrane</keyword>
<feature type="transmembrane region" description="Helical" evidence="7">
    <location>
        <begin position="45"/>
        <end position="63"/>
    </location>
</feature>
<dbReference type="Pfam" id="PF13640">
    <property type="entry name" value="2OG-FeII_Oxy_3"/>
    <property type="match status" value="1"/>
</dbReference>
<feature type="compositionally biased region" description="Basic and acidic residues" evidence="6">
    <location>
        <begin position="1"/>
        <end position="11"/>
    </location>
</feature>
<evidence type="ECO:0000256" key="1">
    <source>
        <dbReference type="ARBA" id="ARBA00001961"/>
    </source>
</evidence>
<evidence type="ECO:0000256" key="6">
    <source>
        <dbReference type="SAM" id="MobiDB-lite"/>
    </source>
</evidence>
<dbReference type="PROSITE" id="PS51471">
    <property type="entry name" value="FE2OG_OXY"/>
    <property type="match status" value="1"/>
</dbReference>
<dbReference type="GO" id="GO:0005506">
    <property type="term" value="F:iron ion binding"/>
    <property type="evidence" value="ECO:0007669"/>
    <property type="project" value="InterPro"/>
</dbReference>
<dbReference type="AlphaFoldDB" id="A0AAN9Z378"/>
<dbReference type="GO" id="GO:0031418">
    <property type="term" value="F:L-ascorbic acid binding"/>
    <property type="evidence" value="ECO:0007669"/>
    <property type="project" value="InterPro"/>
</dbReference>
<dbReference type="InterPro" id="IPR006620">
    <property type="entry name" value="Pro_4_hyd_alph"/>
</dbReference>
<protein>
    <recommendedName>
        <fullName evidence="8">Fe2OG dioxygenase domain-containing protein</fullName>
    </recommendedName>
</protein>
<keyword evidence="3" id="KW-0223">Dioxygenase</keyword>
<evidence type="ECO:0000256" key="3">
    <source>
        <dbReference type="ARBA" id="ARBA00022964"/>
    </source>
</evidence>
<sequence length="321" mass="36476">MSMEVRKRKDSQLQTKTNKADSKDRSSDEIKPKFGPLPQFRTQRVWARGVMVLGVFAVVYFSSKSNKEIALAKYKDVHEYLAQEVSCSASYKDEVIKFPGCLPKRCGRLVSDKIISASEATALLDMAKRLLAMGKPLGGAAILDLHSGAISYEQGFVNMYKMNEAASVFRDSDFELYRTVQTKIQLAVANYFQVERDILYLTHPTFFSRLTSSPPLTIHDEYWHTHVDKETYEAFHFTSLLYLSDYGRDFQGGRFVFVDADKVNRTVEPRTGRVSMFTSGSENTHFVERVSAGTRYAITVSFTCDQKHAISHPVIHDKRNT</sequence>
<keyword evidence="10" id="KW-1185">Reference proteome</keyword>
<evidence type="ECO:0000259" key="8">
    <source>
        <dbReference type="PROSITE" id="PS51471"/>
    </source>
</evidence>
<dbReference type="InterPro" id="IPR039210">
    <property type="entry name" value="OGFOD3"/>
</dbReference>
<dbReference type="SMART" id="SM00702">
    <property type="entry name" value="P4Hc"/>
    <property type="match status" value="1"/>
</dbReference>
<evidence type="ECO:0000313" key="9">
    <source>
        <dbReference type="EMBL" id="KAK7866458.1"/>
    </source>
</evidence>
<dbReference type="PANTHER" id="PTHR14650:SF1">
    <property type="entry name" value="2-OXOGLUTARATE AND IRON-DEPENDENT OXYGENASE DOMAIN-CONTAINING PROTEIN 3"/>
    <property type="match status" value="1"/>
</dbReference>
<keyword evidence="4" id="KW-0560">Oxidoreductase</keyword>
<keyword evidence="7" id="KW-0812">Transmembrane</keyword>
<dbReference type="GO" id="GO:0051213">
    <property type="term" value="F:dioxygenase activity"/>
    <property type="evidence" value="ECO:0007669"/>
    <property type="project" value="UniProtKB-KW"/>
</dbReference>
<evidence type="ECO:0000256" key="7">
    <source>
        <dbReference type="SAM" id="Phobius"/>
    </source>
</evidence>
<dbReference type="EMBL" id="JAZDUA010000147">
    <property type="protein sequence ID" value="KAK7866458.1"/>
    <property type="molecule type" value="Genomic_DNA"/>
</dbReference>
<evidence type="ECO:0000256" key="4">
    <source>
        <dbReference type="ARBA" id="ARBA00023002"/>
    </source>
</evidence>
<feature type="domain" description="Fe2OG dioxygenase" evidence="8">
    <location>
        <begin position="202"/>
        <end position="305"/>
    </location>
</feature>
<proteinExistence type="predicted"/>
<dbReference type="GO" id="GO:0016020">
    <property type="term" value="C:membrane"/>
    <property type="evidence" value="ECO:0007669"/>
    <property type="project" value="TreeGrafter"/>
</dbReference>
<feature type="region of interest" description="Disordered" evidence="6">
    <location>
        <begin position="1"/>
        <end position="35"/>
    </location>
</feature>
<dbReference type="Gene3D" id="2.60.120.620">
    <property type="entry name" value="q2cbj1_9rhob like domain"/>
    <property type="match status" value="1"/>
</dbReference>
<keyword evidence="2" id="KW-0479">Metal-binding</keyword>
<gene>
    <name evidence="9" type="ORF">R5R35_008979</name>
</gene>
<organism evidence="9 10">
    <name type="scientific">Gryllus longicercus</name>
    <dbReference type="NCBI Taxonomy" id="2509291"/>
    <lineage>
        <taxon>Eukaryota</taxon>
        <taxon>Metazoa</taxon>
        <taxon>Ecdysozoa</taxon>
        <taxon>Arthropoda</taxon>
        <taxon>Hexapoda</taxon>
        <taxon>Insecta</taxon>
        <taxon>Pterygota</taxon>
        <taxon>Neoptera</taxon>
        <taxon>Polyneoptera</taxon>
        <taxon>Orthoptera</taxon>
        <taxon>Ensifera</taxon>
        <taxon>Gryllidea</taxon>
        <taxon>Grylloidea</taxon>
        <taxon>Gryllidae</taxon>
        <taxon>Gryllinae</taxon>
        <taxon>Gryllus</taxon>
    </lineage>
</organism>
<dbReference type="GO" id="GO:0016705">
    <property type="term" value="F:oxidoreductase activity, acting on paired donors, with incorporation or reduction of molecular oxygen"/>
    <property type="evidence" value="ECO:0007669"/>
    <property type="project" value="InterPro"/>
</dbReference>
<dbReference type="InterPro" id="IPR005123">
    <property type="entry name" value="Oxoglu/Fe-dep_dioxygenase_dom"/>
</dbReference>
<keyword evidence="5" id="KW-0408">Iron</keyword>
<evidence type="ECO:0000313" key="10">
    <source>
        <dbReference type="Proteomes" id="UP001378592"/>
    </source>
</evidence>
<name>A0AAN9Z378_9ORTH</name>
<comment type="cofactor">
    <cofactor evidence="1">
        <name>L-ascorbate</name>
        <dbReference type="ChEBI" id="CHEBI:38290"/>
    </cofactor>
</comment>
<evidence type="ECO:0000256" key="5">
    <source>
        <dbReference type="ARBA" id="ARBA00023004"/>
    </source>
</evidence>
<comment type="caution">
    <text evidence="9">The sequence shown here is derived from an EMBL/GenBank/DDBJ whole genome shotgun (WGS) entry which is preliminary data.</text>
</comment>
<reference evidence="9 10" key="1">
    <citation type="submission" date="2024-03" db="EMBL/GenBank/DDBJ databases">
        <title>The genome assembly and annotation of the cricket Gryllus longicercus Weissman &amp; Gray.</title>
        <authorList>
            <person name="Szrajer S."/>
            <person name="Gray D."/>
            <person name="Ylla G."/>
        </authorList>
    </citation>
    <scope>NUCLEOTIDE SEQUENCE [LARGE SCALE GENOMIC DNA]</scope>
    <source>
        <strain evidence="9">DAG 2021-001</strain>
        <tissue evidence="9">Whole body minus gut</tissue>
    </source>
</reference>
<accession>A0AAN9Z378</accession>
<feature type="compositionally biased region" description="Basic and acidic residues" evidence="6">
    <location>
        <begin position="18"/>
        <end position="32"/>
    </location>
</feature>
<dbReference type="PANTHER" id="PTHR14650">
    <property type="entry name" value="PROLYL HYDROXYLASE-RELATED"/>
    <property type="match status" value="1"/>
</dbReference>
<keyword evidence="7" id="KW-1133">Transmembrane helix</keyword>